<accession>A0ABU1MB97</accession>
<name>A0ABU1MB97_9HYPH</name>
<dbReference type="Gene3D" id="2.60.40.1880">
    <property type="entry name" value="Invasion associated locus B (IalB) protein"/>
    <property type="match status" value="1"/>
</dbReference>
<proteinExistence type="predicted"/>
<dbReference type="RefSeq" id="WP_310014019.1">
    <property type="nucleotide sequence ID" value="NZ_JAVDQT010000005.1"/>
</dbReference>
<keyword evidence="3" id="KW-1185">Reference proteome</keyword>
<evidence type="ECO:0000313" key="2">
    <source>
        <dbReference type="EMBL" id="MDR6433316.1"/>
    </source>
</evidence>
<dbReference type="Proteomes" id="UP001184614">
    <property type="component" value="Unassembled WGS sequence"/>
</dbReference>
<comment type="caution">
    <text evidence="2">The sequence shown here is derived from an EMBL/GenBank/DDBJ whole genome shotgun (WGS) entry which is preliminary data.</text>
</comment>
<keyword evidence="1" id="KW-0732">Signal</keyword>
<feature type="signal peptide" evidence="1">
    <location>
        <begin position="1"/>
        <end position="33"/>
    </location>
</feature>
<feature type="chain" id="PRO_5045528274" evidence="1">
    <location>
        <begin position="34"/>
        <end position="186"/>
    </location>
</feature>
<protein>
    <submittedName>
        <fullName evidence="2">Invasion protein IalB</fullName>
    </submittedName>
</protein>
<sequence length="186" mass="20161">MVKGQYVNMQIRMKTLCLIVMALSATPIVLARAQNEQSAAASNSQQTLELKTSGWQSQCVARDRQAPLECVIEASAVLSNNGQRLTDFSIRIPDAKAQPVMLVRVPLEVALTAGLNLKVDAGKTFSYPLQTCNNDGCFVGDAIDKDLLEAMIKGANVEVSFKDTAQNDIRLTLPLKGFGDAYKGVR</sequence>
<reference evidence="2 3" key="1">
    <citation type="submission" date="2023-07" db="EMBL/GenBank/DDBJ databases">
        <title>Sorghum-associated microbial communities from plants grown in Nebraska, USA.</title>
        <authorList>
            <person name="Schachtman D."/>
        </authorList>
    </citation>
    <scope>NUCLEOTIDE SEQUENCE [LARGE SCALE GENOMIC DNA]</scope>
    <source>
        <strain evidence="2 3">DS1730</strain>
    </source>
</reference>
<evidence type="ECO:0000313" key="3">
    <source>
        <dbReference type="Proteomes" id="UP001184614"/>
    </source>
</evidence>
<dbReference type="Pfam" id="PF06776">
    <property type="entry name" value="IalB"/>
    <property type="match status" value="1"/>
</dbReference>
<evidence type="ECO:0000256" key="1">
    <source>
        <dbReference type="SAM" id="SignalP"/>
    </source>
</evidence>
<gene>
    <name evidence="2" type="ORF">J2782_003062</name>
</gene>
<organism evidence="2 3">
    <name type="scientific">Brucella pseudogrignonensis</name>
    <dbReference type="NCBI Taxonomy" id="419475"/>
    <lineage>
        <taxon>Bacteria</taxon>
        <taxon>Pseudomonadati</taxon>
        <taxon>Pseudomonadota</taxon>
        <taxon>Alphaproteobacteria</taxon>
        <taxon>Hyphomicrobiales</taxon>
        <taxon>Brucellaceae</taxon>
        <taxon>Brucella/Ochrobactrum group</taxon>
        <taxon>Brucella</taxon>
    </lineage>
</organism>
<dbReference type="EMBL" id="JAVDQT010000005">
    <property type="protein sequence ID" value="MDR6433316.1"/>
    <property type="molecule type" value="Genomic_DNA"/>
</dbReference>
<dbReference type="InterPro" id="IPR010642">
    <property type="entry name" value="Invasion_prot_B"/>
</dbReference>
<dbReference type="InterPro" id="IPR038696">
    <property type="entry name" value="IalB_sf"/>
</dbReference>